<dbReference type="RefSeq" id="WP_134720325.1">
    <property type="nucleotide sequence ID" value="NZ_SDKM01000041.1"/>
</dbReference>
<evidence type="ECO:0000313" key="2">
    <source>
        <dbReference type="Proteomes" id="UP000295198"/>
    </source>
</evidence>
<gene>
    <name evidence="1" type="ORF">EKO23_20875</name>
</gene>
<organism evidence="1 2">
    <name type="scientific">Nocardioides guangzhouensis</name>
    <dbReference type="NCBI Taxonomy" id="2497878"/>
    <lineage>
        <taxon>Bacteria</taxon>
        <taxon>Bacillati</taxon>
        <taxon>Actinomycetota</taxon>
        <taxon>Actinomycetes</taxon>
        <taxon>Propionibacteriales</taxon>
        <taxon>Nocardioidaceae</taxon>
        <taxon>Nocardioides</taxon>
    </lineage>
</organism>
<keyword evidence="2" id="KW-1185">Reference proteome</keyword>
<comment type="caution">
    <text evidence="1">The sequence shown here is derived from an EMBL/GenBank/DDBJ whole genome shotgun (WGS) entry which is preliminary data.</text>
</comment>
<reference evidence="1 2" key="1">
    <citation type="submission" date="2019-01" db="EMBL/GenBank/DDBJ databases">
        <title>Nocardioides guangzhouensis sp. nov., an actinobacterium isolated from soil.</title>
        <authorList>
            <person name="Fu Y."/>
            <person name="Cai Y."/>
            <person name="Lin Z."/>
            <person name="Chen P."/>
        </authorList>
    </citation>
    <scope>NUCLEOTIDE SEQUENCE [LARGE SCALE GENOMIC DNA]</scope>
    <source>
        <strain evidence="1 2">130</strain>
    </source>
</reference>
<protein>
    <submittedName>
        <fullName evidence="1">Uncharacterized protein</fullName>
    </submittedName>
</protein>
<proteinExistence type="predicted"/>
<dbReference type="Proteomes" id="UP000295198">
    <property type="component" value="Unassembled WGS sequence"/>
</dbReference>
<evidence type="ECO:0000313" key="1">
    <source>
        <dbReference type="EMBL" id="RYP82857.1"/>
    </source>
</evidence>
<sequence>MGATHLTARTDDDGNTIPALRFQEVVNGAVVAVPLDGNGVSCTGTFHSFDLETIRSVRQGDVSARFSIDYSTTC</sequence>
<accession>A0A4Q4Z533</accession>
<name>A0A4Q4Z533_9ACTN</name>
<dbReference type="AlphaFoldDB" id="A0A4Q4Z533"/>
<dbReference type="EMBL" id="SDKM01000041">
    <property type="protein sequence ID" value="RYP82857.1"/>
    <property type="molecule type" value="Genomic_DNA"/>
</dbReference>